<dbReference type="EMBL" id="JAWZSR010000012">
    <property type="protein sequence ID" value="MDX8047448.1"/>
    <property type="molecule type" value="Genomic_DNA"/>
</dbReference>
<dbReference type="Proteomes" id="UP001277972">
    <property type="component" value="Unassembled WGS sequence"/>
</dbReference>
<reference evidence="1" key="1">
    <citation type="submission" date="2023-11" db="EMBL/GenBank/DDBJ databases">
        <title>Gracilibacillus pellucida a moderately halophilic bacterium isolated from saline soil in Xinjiang province.</title>
        <authorList>
            <person name="Zhang Z."/>
            <person name="Tan F."/>
            <person name="Wang Y."/>
            <person name="Xia M."/>
        </authorList>
    </citation>
    <scope>NUCLEOTIDE SEQUENCE</scope>
    <source>
        <strain evidence="1">S3-1-1</strain>
    </source>
</reference>
<gene>
    <name evidence="1" type="ORF">SH601_15885</name>
</gene>
<evidence type="ECO:0000313" key="1">
    <source>
        <dbReference type="EMBL" id="MDX8047448.1"/>
    </source>
</evidence>
<sequence length="579" mass="63824">MKKRQSISVKLMALIAIMISVTGIVIGVVSYQLAKAELLESGSGELQKITDGAYTVLELLQEDVDAGYMTENAAKEKARKLLNGPTNENNEYDYTQTNFVYKDNGYVLAYDPELVLQLHPSKIGGEPADDLNRNNRQRMIDAGAKEQKENRFVTYNDRQPDGSFKDKIAYMRHFEPWDWTIGVAVFEDEFYQELYVLRNVIVSITVAIIVLSSVVFYLLSRKKLKLLRDVTHQAINISNGDFAESKLAESKDEMGVLAGSFNTMTTELRKLVTNVKGSSEQLLDAATDLSAISEETSASSEEIGDAMNEISKGTQEQSSDLEDVHYRVENLTQAIVQMKNQADKVDNISADTEQLSYQGIEIVTKLQGSNKKAVERANAISEDIRLLQQNVQGITAVMDTIEHIAEETNLLALNASIEAARAGEYGKGFAVVAEEIRKLAEQSKDATHEVQTVVSKIVSETDKTVVAVEENHKTSEGLNNDVRETGETFADMQKAIKDIVSAISVVKSEIDGITTEAEKMSENVESISSVSEEAAGSVEEITASLDEQINAIGNVATSAEKLTRLNQDLSNLVEKYKLS</sequence>
<comment type="caution">
    <text evidence="1">The sequence shown here is derived from an EMBL/GenBank/DDBJ whole genome shotgun (WGS) entry which is preliminary data.</text>
</comment>
<name>A0ACC6M996_9BACI</name>
<keyword evidence="2" id="KW-1185">Reference proteome</keyword>
<protein>
    <submittedName>
        <fullName evidence="1">Methyl-accepting chemotaxis protein</fullName>
    </submittedName>
</protein>
<organism evidence="1 2">
    <name type="scientific">Gracilibacillus pellucidus</name>
    <dbReference type="NCBI Taxonomy" id="3095368"/>
    <lineage>
        <taxon>Bacteria</taxon>
        <taxon>Bacillati</taxon>
        <taxon>Bacillota</taxon>
        <taxon>Bacilli</taxon>
        <taxon>Bacillales</taxon>
        <taxon>Bacillaceae</taxon>
        <taxon>Gracilibacillus</taxon>
    </lineage>
</organism>
<evidence type="ECO:0000313" key="2">
    <source>
        <dbReference type="Proteomes" id="UP001277972"/>
    </source>
</evidence>
<accession>A0ACC6M996</accession>
<proteinExistence type="predicted"/>